<evidence type="ECO:0000256" key="2">
    <source>
        <dbReference type="SAM" id="MobiDB-lite"/>
    </source>
</evidence>
<protein>
    <submittedName>
        <fullName evidence="3">Uncharacterized protein</fullName>
    </submittedName>
</protein>
<evidence type="ECO:0000313" key="3">
    <source>
        <dbReference type="EMBL" id="CAF1131117.1"/>
    </source>
</evidence>
<dbReference type="AlphaFoldDB" id="A0A814RCD1"/>
<keyword evidence="5" id="KW-1185">Reference proteome</keyword>
<evidence type="ECO:0000256" key="1">
    <source>
        <dbReference type="SAM" id="Coils"/>
    </source>
</evidence>
<keyword evidence="1" id="KW-0175">Coiled coil</keyword>
<organism evidence="3 5">
    <name type="scientific">Didymodactylos carnosus</name>
    <dbReference type="NCBI Taxonomy" id="1234261"/>
    <lineage>
        <taxon>Eukaryota</taxon>
        <taxon>Metazoa</taxon>
        <taxon>Spiralia</taxon>
        <taxon>Gnathifera</taxon>
        <taxon>Rotifera</taxon>
        <taxon>Eurotatoria</taxon>
        <taxon>Bdelloidea</taxon>
        <taxon>Philodinida</taxon>
        <taxon>Philodinidae</taxon>
        <taxon>Didymodactylos</taxon>
    </lineage>
</organism>
<dbReference type="InterPro" id="IPR029731">
    <property type="entry name" value="OSGIN1/2"/>
</dbReference>
<evidence type="ECO:0000313" key="5">
    <source>
        <dbReference type="Proteomes" id="UP000663829"/>
    </source>
</evidence>
<dbReference type="PANTHER" id="PTHR15192:SF8">
    <property type="entry name" value="FAD_NAD(P)-BINDING DOMAIN-CONTAINING PROTEIN"/>
    <property type="match status" value="1"/>
</dbReference>
<sequence>MTLYKPKEATIQGQTRSLNIVSDEQLQSFIRSTLCDIEQLIENKQLTSHSKPLLVVACGLLAIDLYDIAVQNDMSKSMPKRCDRKDVVIIGNGPSAITLSYILSGNWPYWNGCAMSNEYLNIKLEQFVKDNSLLEQDLELLSDGLEGRTRNPIALLLDFLLHPDADLGTNSPTKLNWKHVSNQHIDHVCIGRGTPGGVWNKLTSQHLSTVSLANWMELPNYSFSEFRQSRRSSSNENSDIQQHQQDSKRATYDEVRHYYKDYVRRRQLQKNFLNNREVTSIQRVCAEPAYYDEVKDEIHPTELLWEIRGYKTDKEQTPFCLHAKHVVLATGTTQEQTRSLNIVSDEQPQSFIKSTLCDIEQLIENKQLTSHSKPLLVVGCGLSAIDVILLCEKYSIPVMHVFRKAIDDPDLVFNKLSSNLYPDYEKLYEKMKHAIKQQQQQLANTQKSSPLYQCFHQCDIISINEHSTVIRDLKLSTKAQLVQYEYDISYAVKLTGPEIKLNFFENNGQYLATNKTKTLQSNDNPISINPITYECTAYENLYAIGPLVGDNLIRFLQGGACAVAASLLKKLKPTSRKRSITGATILSRHR</sequence>
<dbReference type="OrthoDB" id="412005at2759"/>
<feature type="region of interest" description="Disordered" evidence="2">
    <location>
        <begin position="229"/>
        <end position="250"/>
    </location>
</feature>
<feature type="coiled-coil region" evidence="1">
    <location>
        <begin position="421"/>
        <end position="448"/>
    </location>
</feature>
<dbReference type="PANTHER" id="PTHR15192">
    <property type="entry name" value="PROTEIN CBG05349"/>
    <property type="match status" value="1"/>
</dbReference>
<evidence type="ECO:0000313" key="4">
    <source>
        <dbReference type="EMBL" id="CAF3894817.1"/>
    </source>
</evidence>
<dbReference type="SUPFAM" id="SSF51905">
    <property type="entry name" value="FAD/NAD(P)-binding domain"/>
    <property type="match status" value="1"/>
</dbReference>
<dbReference type="Gene3D" id="3.50.50.60">
    <property type="entry name" value="FAD/NAD(P)-binding domain"/>
    <property type="match status" value="1"/>
</dbReference>
<dbReference type="InterPro" id="IPR036188">
    <property type="entry name" value="FAD/NAD-bd_sf"/>
</dbReference>
<accession>A0A814RCD1</accession>
<reference evidence="3" key="1">
    <citation type="submission" date="2021-02" db="EMBL/GenBank/DDBJ databases">
        <authorList>
            <person name="Nowell W R."/>
        </authorList>
    </citation>
    <scope>NUCLEOTIDE SEQUENCE</scope>
</reference>
<name>A0A814RCD1_9BILA</name>
<proteinExistence type="predicted"/>
<feature type="compositionally biased region" description="Low complexity" evidence="2">
    <location>
        <begin position="229"/>
        <end position="238"/>
    </location>
</feature>
<dbReference type="EMBL" id="CAJOBC010006325">
    <property type="protein sequence ID" value="CAF3894817.1"/>
    <property type="molecule type" value="Genomic_DNA"/>
</dbReference>
<comment type="caution">
    <text evidence="3">The sequence shown here is derived from an EMBL/GenBank/DDBJ whole genome shotgun (WGS) entry which is preliminary data.</text>
</comment>
<gene>
    <name evidence="3" type="ORF">GPM918_LOCUS20197</name>
    <name evidence="4" type="ORF">SRO942_LOCUS20194</name>
</gene>
<dbReference type="Proteomes" id="UP000681722">
    <property type="component" value="Unassembled WGS sequence"/>
</dbReference>
<dbReference type="EMBL" id="CAJNOQ010006325">
    <property type="protein sequence ID" value="CAF1131117.1"/>
    <property type="molecule type" value="Genomic_DNA"/>
</dbReference>
<dbReference type="Proteomes" id="UP000663829">
    <property type="component" value="Unassembled WGS sequence"/>
</dbReference>